<evidence type="ECO:0000313" key="3">
    <source>
        <dbReference type="EMBL" id="TKA66973.1"/>
    </source>
</evidence>
<dbReference type="AlphaFoldDB" id="A0A4U0WWN6"/>
<feature type="compositionally biased region" description="Polar residues" evidence="2">
    <location>
        <begin position="242"/>
        <end position="255"/>
    </location>
</feature>
<feature type="compositionally biased region" description="Polar residues" evidence="2">
    <location>
        <begin position="49"/>
        <end position="60"/>
    </location>
</feature>
<evidence type="ECO:0000313" key="4">
    <source>
        <dbReference type="Proteomes" id="UP000308768"/>
    </source>
</evidence>
<organism evidence="3 4">
    <name type="scientific">Cryomyces minteri</name>
    <dbReference type="NCBI Taxonomy" id="331657"/>
    <lineage>
        <taxon>Eukaryota</taxon>
        <taxon>Fungi</taxon>
        <taxon>Dikarya</taxon>
        <taxon>Ascomycota</taxon>
        <taxon>Pezizomycotina</taxon>
        <taxon>Dothideomycetes</taxon>
        <taxon>Dothideomycetes incertae sedis</taxon>
        <taxon>Cryomyces</taxon>
    </lineage>
</organism>
<feature type="compositionally biased region" description="Basic residues" evidence="2">
    <location>
        <begin position="19"/>
        <end position="31"/>
    </location>
</feature>
<feature type="compositionally biased region" description="Low complexity" evidence="2">
    <location>
        <begin position="61"/>
        <end position="72"/>
    </location>
</feature>
<keyword evidence="1" id="KW-0175">Coiled coil</keyword>
<feature type="region of interest" description="Disordered" evidence="2">
    <location>
        <begin position="1"/>
        <end position="92"/>
    </location>
</feature>
<feature type="compositionally biased region" description="Basic and acidic residues" evidence="2">
    <location>
        <begin position="9"/>
        <end position="18"/>
    </location>
</feature>
<proteinExistence type="predicted"/>
<feature type="coiled-coil region" evidence="1">
    <location>
        <begin position="333"/>
        <end position="381"/>
    </location>
</feature>
<keyword evidence="4" id="KW-1185">Reference proteome</keyword>
<feature type="region of interest" description="Disordered" evidence="2">
    <location>
        <begin position="560"/>
        <end position="581"/>
    </location>
</feature>
<name>A0A4U0WWN6_9PEZI</name>
<feature type="compositionally biased region" description="Basic and acidic residues" evidence="2">
    <location>
        <begin position="229"/>
        <end position="238"/>
    </location>
</feature>
<dbReference type="Proteomes" id="UP000308768">
    <property type="component" value="Unassembled WGS sequence"/>
</dbReference>
<sequence length="765" mass="84971">MPHVANEQSSHHISDRTLKRPARAMLAKRHLAAGSGRPDKRSKRGLSVYSVSPSPEPATNSSVGGLPGSVSVTRGRHQHYGSQERAKEGTTPERVSYGQYPAMQQVAVLLNVTEQAEQALLDELITSGPRAPVASQTFADEETSIAKQLALAKRIGNNNEEPFEVENSCRTGRIILTHSLTGPPASNNEAGVTRQLATAAATHAQNSYASLQNDANDADSLPKARSRKHDNSTHELDAHTGTAGNSRNVTGNRVNEGSPVQRRSSLSQRRQTPEPDANTPEAAHGDGSTDPDQVYKAAEVRGEKQLQSEFRDDDLAKRLGRKVLEYQRHWGLLQQAMRAREECLSRMEEAEQRILSRQRALESMRVQAELLQNKMKEKVENVHGMQGSLEHEAAFRKLLSEETPIEKGLALEKQIGKQRIRQEQMTTMQRKVSNQRSTNRQSETRERKVRHPIKDLLCTPSPSKAHNVAEAGQEMSETSVPTADDVVMPLAAEKRVTKPRTTGEYYATVAEHLSAAEDQSSTMRQMTAGRVSAPGQRTGIAQTVDQRSLNQLTADQETATQQISSECVATPDGEKEGGNPVTDDFYILSYVQHPVSRRGYLVKKSSSAPPGLPHWSETQRLHVLDDGPDVYRLGDIVHIRLDLQDQQLNSCPPTLARIEDMHDLGRDSNDKDSGTVLLIAWFNTPHDVRRYARDWSCKNLSAWPKGKTHILTTRLQLVDVGVVGRVLGSKERKRLEVDKVHDVLGNRHITEMARVGWRFQEFEAL</sequence>
<protein>
    <recommendedName>
        <fullName evidence="5">BAH domain-containing protein</fullName>
    </recommendedName>
</protein>
<gene>
    <name evidence="3" type="ORF">B0A49_12346</name>
</gene>
<reference evidence="3 4" key="1">
    <citation type="submission" date="2017-03" db="EMBL/GenBank/DDBJ databases">
        <title>Genomes of endolithic fungi from Antarctica.</title>
        <authorList>
            <person name="Coleine C."/>
            <person name="Masonjones S."/>
            <person name="Stajich J.E."/>
        </authorList>
    </citation>
    <scope>NUCLEOTIDE SEQUENCE [LARGE SCALE GENOMIC DNA]</scope>
    <source>
        <strain evidence="3 4">CCFEE 5187</strain>
    </source>
</reference>
<feature type="region of interest" description="Disordered" evidence="2">
    <location>
        <begin position="208"/>
        <end position="292"/>
    </location>
</feature>
<dbReference type="EMBL" id="NAJN01000962">
    <property type="protein sequence ID" value="TKA66973.1"/>
    <property type="molecule type" value="Genomic_DNA"/>
</dbReference>
<evidence type="ECO:0000256" key="1">
    <source>
        <dbReference type="SAM" id="Coils"/>
    </source>
</evidence>
<feature type="compositionally biased region" description="Polar residues" evidence="2">
    <location>
        <begin position="423"/>
        <end position="441"/>
    </location>
</feature>
<feature type="compositionally biased region" description="Basic and acidic residues" evidence="2">
    <location>
        <begin position="82"/>
        <end position="91"/>
    </location>
</feature>
<evidence type="ECO:0000256" key="2">
    <source>
        <dbReference type="SAM" id="MobiDB-lite"/>
    </source>
</evidence>
<evidence type="ECO:0008006" key="5">
    <source>
        <dbReference type="Google" id="ProtNLM"/>
    </source>
</evidence>
<feature type="compositionally biased region" description="Low complexity" evidence="2">
    <location>
        <begin position="261"/>
        <end position="270"/>
    </location>
</feature>
<comment type="caution">
    <text evidence="3">The sequence shown here is derived from an EMBL/GenBank/DDBJ whole genome shotgun (WGS) entry which is preliminary data.</text>
</comment>
<accession>A0A4U0WWN6</accession>
<feature type="region of interest" description="Disordered" evidence="2">
    <location>
        <begin position="417"/>
        <end position="480"/>
    </location>
</feature>
<dbReference type="OrthoDB" id="5504205at2759"/>